<gene>
    <name evidence="1" type="ORF">MEDL_54042</name>
</gene>
<reference evidence="1" key="1">
    <citation type="submission" date="2021-03" db="EMBL/GenBank/DDBJ databases">
        <authorList>
            <person name="Bekaert M."/>
        </authorList>
    </citation>
    <scope>NUCLEOTIDE SEQUENCE</scope>
</reference>
<sequence>MAGFQYSYRQCTSHNLQNLYSGNERAPVMLLKEKKVDRLLERRKIFMDMLSSKKKMSVKTNYDNRLNYYDKDLGIDLPKAPAFRETDSDTVYDIVQRLYRPESAHVYRQTPRPTVLMTNRVKSSTSPRCVMTPKEVDMIFSRLHMTQTHCSRVKSARSRQKSIYLKDGRYVVDDHKEDNKATQKA</sequence>
<organism evidence="1 2">
    <name type="scientific">Mytilus edulis</name>
    <name type="common">Blue mussel</name>
    <dbReference type="NCBI Taxonomy" id="6550"/>
    <lineage>
        <taxon>Eukaryota</taxon>
        <taxon>Metazoa</taxon>
        <taxon>Spiralia</taxon>
        <taxon>Lophotrochozoa</taxon>
        <taxon>Mollusca</taxon>
        <taxon>Bivalvia</taxon>
        <taxon>Autobranchia</taxon>
        <taxon>Pteriomorphia</taxon>
        <taxon>Mytilida</taxon>
        <taxon>Mytiloidea</taxon>
        <taxon>Mytilidae</taxon>
        <taxon>Mytilinae</taxon>
        <taxon>Mytilus</taxon>
    </lineage>
</organism>
<keyword evidence="2" id="KW-1185">Reference proteome</keyword>
<evidence type="ECO:0000313" key="1">
    <source>
        <dbReference type="EMBL" id="CAG2241836.1"/>
    </source>
</evidence>
<dbReference type="Proteomes" id="UP000683360">
    <property type="component" value="Unassembled WGS sequence"/>
</dbReference>
<proteinExistence type="predicted"/>
<dbReference type="AlphaFoldDB" id="A0A8S3U862"/>
<accession>A0A8S3U862</accession>
<dbReference type="EMBL" id="CAJPWZ010002599">
    <property type="protein sequence ID" value="CAG2241836.1"/>
    <property type="molecule type" value="Genomic_DNA"/>
</dbReference>
<evidence type="ECO:0000313" key="2">
    <source>
        <dbReference type="Proteomes" id="UP000683360"/>
    </source>
</evidence>
<protein>
    <submittedName>
        <fullName evidence="1">Uncharacterized protein</fullName>
    </submittedName>
</protein>
<name>A0A8S3U862_MYTED</name>
<comment type="caution">
    <text evidence="1">The sequence shown here is derived from an EMBL/GenBank/DDBJ whole genome shotgun (WGS) entry which is preliminary data.</text>
</comment>